<reference evidence="2" key="1">
    <citation type="journal article" date="2011" name="Nature">
        <title>Genome sequence and analysis of the tuber crop potato.</title>
        <authorList>
            <consortium name="The Potato Genome Sequencing Consortium"/>
        </authorList>
    </citation>
    <scope>NUCLEOTIDE SEQUENCE [LARGE SCALE GENOMIC DNA]</scope>
    <source>
        <strain evidence="2">cv. DM1-3 516 R44</strain>
    </source>
</reference>
<protein>
    <submittedName>
        <fullName evidence="1">Uncharacterized protein</fullName>
    </submittedName>
</protein>
<reference evidence="1" key="2">
    <citation type="submission" date="2015-06" db="UniProtKB">
        <authorList>
            <consortium name="EnsemblPlants"/>
        </authorList>
    </citation>
    <scope>IDENTIFICATION</scope>
    <source>
        <strain evidence="1">DM1-3 516 R44</strain>
    </source>
</reference>
<dbReference type="Proteomes" id="UP000011115">
    <property type="component" value="Unassembled WGS sequence"/>
</dbReference>
<evidence type="ECO:0000313" key="1">
    <source>
        <dbReference type="EnsemblPlants" id="PGSC0003DMT400085688"/>
    </source>
</evidence>
<sequence length="130" mass="14978">MRGSRSRFAANFLGLQRDFLDVLAKKMQGWVGSRFGIAVVFEVLVEAWTLRRKTEQIGVKRTRNGILRFAEFNLASHRNDMNRQSFQYRSLEGSGSRGEGKSSRQVADQFHEAVLYCLMIQNARILKARH</sequence>
<accession>M1DA25</accession>
<dbReference type="Gramene" id="PGSC0003DMT400085688">
    <property type="protein sequence ID" value="PGSC0003DMT400085688"/>
    <property type="gene ID" value="PGSC0003DMG400035259"/>
</dbReference>
<keyword evidence="2" id="KW-1185">Reference proteome</keyword>
<dbReference type="HOGENOM" id="CLU_1941799_0_0_1"/>
<dbReference type="InParanoid" id="M1DA25"/>
<organism evidence="1 2">
    <name type="scientific">Solanum tuberosum</name>
    <name type="common">Potato</name>
    <dbReference type="NCBI Taxonomy" id="4113"/>
    <lineage>
        <taxon>Eukaryota</taxon>
        <taxon>Viridiplantae</taxon>
        <taxon>Streptophyta</taxon>
        <taxon>Embryophyta</taxon>
        <taxon>Tracheophyta</taxon>
        <taxon>Spermatophyta</taxon>
        <taxon>Magnoliopsida</taxon>
        <taxon>eudicotyledons</taxon>
        <taxon>Gunneridae</taxon>
        <taxon>Pentapetalae</taxon>
        <taxon>asterids</taxon>
        <taxon>lamiids</taxon>
        <taxon>Solanales</taxon>
        <taxon>Solanaceae</taxon>
        <taxon>Solanoideae</taxon>
        <taxon>Solaneae</taxon>
        <taxon>Solanum</taxon>
    </lineage>
</organism>
<dbReference type="AlphaFoldDB" id="M1DA25"/>
<dbReference type="PaxDb" id="4113-PGSC0003DMT400085688"/>
<dbReference type="EnsemblPlants" id="PGSC0003DMT400085688">
    <property type="protein sequence ID" value="PGSC0003DMT400085688"/>
    <property type="gene ID" value="PGSC0003DMG400035259"/>
</dbReference>
<proteinExistence type="predicted"/>
<evidence type="ECO:0000313" key="2">
    <source>
        <dbReference type="Proteomes" id="UP000011115"/>
    </source>
</evidence>
<name>M1DA25_SOLTU</name>